<dbReference type="OrthoDB" id="26305at2157"/>
<feature type="compositionally biased region" description="Polar residues" evidence="1">
    <location>
        <begin position="193"/>
        <end position="204"/>
    </location>
</feature>
<dbReference type="InterPro" id="IPR051888">
    <property type="entry name" value="UPF0148_domain"/>
</dbReference>
<dbReference type="EMBL" id="AOLN01000011">
    <property type="protein sequence ID" value="ELZ95290.1"/>
    <property type="molecule type" value="Genomic_DNA"/>
</dbReference>
<sequence length="264" mass="27817">MSDFDKEAERQRLREKYERDEAKRRSTQRMSELLLQGATMTNKHCDQCGDPLFRYEGQVFCPTCQSGEQAAASEDKPADTAQHAENAAESSEATAEGAAGTTAEGSGAAVEDATGANGRVTAASDPEDVGRDATDAGVSKVNASDAEAAEVDTSGSDVATGGVPEADAAASTRGKTETAGSQEPRVTDRPTRRVSTSAHTAGTRETTEHASRDIDGDVSSARASLVRTLTWAAEKAESTDDPRQVIEYLEVAREAAETIDALDR</sequence>
<evidence type="ECO:0000313" key="3">
    <source>
        <dbReference type="Proteomes" id="UP000011550"/>
    </source>
</evidence>
<evidence type="ECO:0000313" key="2">
    <source>
        <dbReference type="EMBL" id="ELZ95290.1"/>
    </source>
</evidence>
<feature type="compositionally biased region" description="Basic and acidic residues" evidence="1">
    <location>
        <begin position="205"/>
        <end position="215"/>
    </location>
</feature>
<dbReference type="PATRIC" id="fig|662479.7.peg.1916"/>
<proteinExistence type="predicted"/>
<dbReference type="PANTHER" id="PTHR16537">
    <property type="entry name" value="SJOEGREN SYNDROME/SCLERODERMA AUTOANTIGEN 1"/>
    <property type="match status" value="1"/>
</dbReference>
<feature type="compositionally biased region" description="Low complexity" evidence="1">
    <location>
        <begin position="87"/>
        <end position="109"/>
    </location>
</feature>
<dbReference type="AlphaFoldDB" id="M0IET7"/>
<feature type="region of interest" description="Disordered" evidence="1">
    <location>
        <begin position="67"/>
        <end position="219"/>
    </location>
</feature>
<dbReference type="PANTHER" id="PTHR16537:SF1">
    <property type="entry name" value="PROTEIN ZNRD2"/>
    <property type="match status" value="1"/>
</dbReference>
<feature type="compositionally biased region" description="Basic and acidic residues" evidence="1">
    <location>
        <begin position="1"/>
        <end position="24"/>
    </location>
</feature>
<reference evidence="2 3" key="1">
    <citation type="journal article" date="2014" name="PLoS Genet.">
        <title>Phylogenetically driven sequencing of extremely halophilic archaea reveals strategies for static and dynamic osmo-response.</title>
        <authorList>
            <person name="Becker E.A."/>
            <person name="Seitzer P.M."/>
            <person name="Tritt A."/>
            <person name="Larsen D."/>
            <person name="Krusor M."/>
            <person name="Yao A.I."/>
            <person name="Wu D."/>
            <person name="Madern D."/>
            <person name="Eisen J.A."/>
            <person name="Darling A.E."/>
            <person name="Facciotti M.T."/>
        </authorList>
    </citation>
    <scope>NUCLEOTIDE SEQUENCE [LARGE SCALE GENOMIC DNA]</scope>
    <source>
        <strain evidence="2 3">ATCC BAA-1512</strain>
    </source>
</reference>
<evidence type="ECO:0008006" key="4">
    <source>
        <dbReference type="Google" id="ProtNLM"/>
    </source>
</evidence>
<organism evidence="2 3">
    <name type="scientific">Haloferax mucosum ATCC BAA-1512</name>
    <dbReference type="NCBI Taxonomy" id="662479"/>
    <lineage>
        <taxon>Archaea</taxon>
        <taxon>Methanobacteriati</taxon>
        <taxon>Methanobacteriota</taxon>
        <taxon>Stenosarchaea group</taxon>
        <taxon>Halobacteria</taxon>
        <taxon>Halobacteriales</taxon>
        <taxon>Haloferacaceae</taxon>
        <taxon>Haloferax</taxon>
    </lineage>
</organism>
<evidence type="ECO:0000256" key="1">
    <source>
        <dbReference type="SAM" id="MobiDB-lite"/>
    </source>
</evidence>
<gene>
    <name evidence="2" type="ORF">C440_09437</name>
</gene>
<keyword evidence="3" id="KW-1185">Reference proteome</keyword>
<feature type="region of interest" description="Disordered" evidence="1">
    <location>
        <begin position="1"/>
        <end position="33"/>
    </location>
</feature>
<protein>
    <recommendedName>
        <fullName evidence="4">Sjogrens syndrome scleroderma autoantigen 1</fullName>
    </recommendedName>
</protein>
<name>M0IET7_9EURY</name>
<comment type="caution">
    <text evidence="2">The sequence shown here is derived from an EMBL/GenBank/DDBJ whole genome shotgun (WGS) entry which is preliminary data.</text>
</comment>
<accession>M0IET7</accession>
<dbReference type="Pfam" id="PF06677">
    <property type="entry name" value="Auto_anti-p27"/>
    <property type="match status" value="1"/>
</dbReference>
<dbReference type="Proteomes" id="UP000011550">
    <property type="component" value="Unassembled WGS sequence"/>
</dbReference>
<dbReference type="RefSeq" id="WP_008320148.1">
    <property type="nucleotide sequence ID" value="NZ_AOLN01000011.1"/>
</dbReference>
<dbReference type="STRING" id="662479.C440_09437"/>
<dbReference type="InterPro" id="IPR009563">
    <property type="entry name" value="SSSCA1"/>
</dbReference>